<protein>
    <submittedName>
        <fullName evidence="1">Uncharacterized protein</fullName>
    </submittedName>
</protein>
<dbReference type="Pfam" id="PF14009">
    <property type="entry name" value="PADRE"/>
    <property type="match status" value="1"/>
</dbReference>
<evidence type="ECO:0000313" key="1">
    <source>
        <dbReference type="EMBL" id="KAJ4964072.1"/>
    </source>
</evidence>
<dbReference type="Proteomes" id="UP001141806">
    <property type="component" value="Unassembled WGS sequence"/>
</dbReference>
<evidence type="ECO:0000313" key="2">
    <source>
        <dbReference type="Proteomes" id="UP001141806"/>
    </source>
</evidence>
<comment type="caution">
    <text evidence="1">The sequence shown here is derived from an EMBL/GenBank/DDBJ whole genome shotgun (WGS) entry which is preliminary data.</text>
</comment>
<reference evidence="1" key="1">
    <citation type="journal article" date="2023" name="Plant J.">
        <title>The genome of the king protea, Protea cynaroides.</title>
        <authorList>
            <person name="Chang J."/>
            <person name="Duong T.A."/>
            <person name="Schoeman C."/>
            <person name="Ma X."/>
            <person name="Roodt D."/>
            <person name="Barker N."/>
            <person name="Li Z."/>
            <person name="Van de Peer Y."/>
            <person name="Mizrachi E."/>
        </authorList>
    </citation>
    <scope>NUCLEOTIDE SEQUENCE</scope>
    <source>
        <tissue evidence="1">Young leaves</tissue>
    </source>
</reference>
<gene>
    <name evidence="1" type="ORF">NE237_024011</name>
</gene>
<accession>A0A9Q0HCU8</accession>
<organism evidence="1 2">
    <name type="scientific">Protea cynaroides</name>
    <dbReference type="NCBI Taxonomy" id="273540"/>
    <lineage>
        <taxon>Eukaryota</taxon>
        <taxon>Viridiplantae</taxon>
        <taxon>Streptophyta</taxon>
        <taxon>Embryophyta</taxon>
        <taxon>Tracheophyta</taxon>
        <taxon>Spermatophyta</taxon>
        <taxon>Magnoliopsida</taxon>
        <taxon>Proteales</taxon>
        <taxon>Proteaceae</taxon>
        <taxon>Protea</taxon>
    </lineage>
</organism>
<sequence>MGLGSCFKPSSPFDGILVVHLNGFVEDFYNPITVRDLIRRPTKFFISTSEQLLSFKSTKTLPPDTELQMGQVYFLLPFTILNSGTSPVDLAYLSNKLAKVAKRFGSKGRFNSAGSSVSSISAFSERSNSRTERGSFSPVWEHLSSSTTVAQESPVEVYDHQEVSYRSKSWKPILETIIEKSFGRLSITSSLSFRRESFGIPFEFKNRLKLDLRSGFFFQNTWRLKSWIVECRCIVALPPSPSHYRRRTTVAVALPPSP</sequence>
<name>A0A9Q0HCU8_9MAGN</name>
<dbReference type="AlphaFoldDB" id="A0A9Q0HCU8"/>
<dbReference type="OrthoDB" id="771105at2759"/>
<keyword evidence="2" id="KW-1185">Reference proteome</keyword>
<dbReference type="PANTHER" id="PTHR33052">
    <property type="entry name" value="DUF4228 DOMAIN PROTEIN-RELATED"/>
    <property type="match status" value="1"/>
</dbReference>
<dbReference type="InterPro" id="IPR025322">
    <property type="entry name" value="PADRE_dom"/>
</dbReference>
<proteinExistence type="predicted"/>
<dbReference type="EMBL" id="JAMYWD010000008">
    <property type="protein sequence ID" value="KAJ4964072.1"/>
    <property type="molecule type" value="Genomic_DNA"/>
</dbReference>